<name>A0A735LED8_SALHO</name>
<dbReference type="PANTHER" id="PTHR11070">
    <property type="entry name" value="UVRD / RECB / PCRA DNA HELICASE FAMILY MEMBER"/>
    <property type="match status" value="1"/>
</dbReference>
<dbReference type="AlphaFoldDB" id="A0A735LED8"/>
<evidence type="ECO:0000313" key="1">
    <source>
        <dbReference type="EMBL" id="HAE7042668.1"/>
    </source>
</evidence>
<proteinExistence type="predicted"/>
<gene>
    <name evidence="1" type="ORF">GND47_004249</name>
</gene>
<dbReference type="EMBL" id="DAASUE010000037">
    <property type="protein sequence ID" value="HAE7042668.1"/>
    <property type="molecule type" value="Genomic_DNA"/>
</dbReference>
<accession>A0A735LED8</accession>
<dbReference type="Gene3D" id="3.40.50.300">
    <property type="entry name" value="P-loop containing nucleotide triphosphate hydrolases"/>
    <property type="match status" value="2"/>
</dbReference>
<dbReference type="InterPro" id="IPR027417">
    <property type="entry name" value="P-loop_NTPase"/>
</dbReference>
<dbReference type="Pfam" id="PF13245">
    <property type="entry name" value="AAA_19"/>
    <property type="match status" value="1"/>
</dbReference>
<protein>
    <submittedName>
        <fullName evidence="1">AAA family ATPase</fullName>
    </submittedName>
</protein>
<dbReference type="GO" id="GO:0043138">
    <property type="term" value="F:3'-5' DNA helicase activity"/>
    <property type="evidence" value="ECO:0007669"/>
    <property type="project" value="TreeGrafter"/>
</dbReference>
<dbReference type="GO" id="GO:0003677">
    <property type="term" value="F:DNA binding"/>
    <property type="evidence" value="ECO:0007669"/>
    <property type="project" value="InterPro"/>
</dbReference>
<dbReference type="GO" id="GO:0005524">
    <property type="term" value="F:ATP binding"/>
    <property type="evidence" value="ECO:0007669"/>
    <property type="project" value="InterPro"/>
</dbReference>
<reference evidence="1" key="2">
    <citation type="submission" date="2018-07" db="EMBL/GenBank/DDBJ databases">
        <authorList>
            <consortium name="NCBI Pathogen Detection Project"/>
        </authorList>
    </citation>
    <scope>NUCLEOTIDE SEQUENCE</scope>
    <source>
        <strain evidence="1">287-86</strain>
    </source>
</reference>
<dbReference type="GO" id="GO:0000725">
    <property type="term" value="P:recombinational repair"/>
    <property type="evidence" value="ECO:0007669"/>
    <property type="project" value="TreeGrafter"/>
</dbReference>
<dbReference type="SUPFAM" id="SSF52540">
    <property type="entry name" value="P-loop containing nucleoside triphosphate hydrolases"/>
    <property type="match status" value="1"/>
</dbReference>
<comment type="caution">
    <text evidence="1">The sequence shown here is derived from an EMBL/GenBank/DDBJ whole genome shotgun (WGS) entry which is preliminary data.</text>
</comment>
<dbReference type="PANTHER" id="PTHR11070:SF67">
    <property type="entry name" value="DNA 3'-5' HELICASE"/>
    <property type="match status" value="1"/>
</dbReference>
<sequence>MIEVQIAGAGAGKTFGLAESLIAHMKSCSSHKKIFALTYTNTATSKIEEEVIKQHGFIPHNLCIQTVHSFLLNEIVYPFSSYTLGDVYNNTTIMPVGNPKYKAILFKRLREKNVIHAENVYNISKQIVDEKISKHNTIAKKKKVKRLLSILGNCFEKIFIDEVQDLDSDALRFFEVLGCNDIDIYMIGDPKQAIKYPNALDTFVCKLASVEYAKILNINNISRRVPNEILAISNEFCFQGQRQISSSTAVGELFYLESTDMKYNQYIRNYIESKQIVCIDKKNGKYSTSSKQRYSFPYEIEEMIRESNHKKDEKLVMKAAFSDFIETFFELGTKKAISNLINQYSLKLEKKYFAQLYELCDKCAENDVKFKVSSIESVKGLDSDICVMILTTNTLKYFLRMDLKKDEYFNKEWKKVYVALTRAKQRLILALDHELLSGIDIEKLKIQLEKLGFEKHK</sequence>
<dbReference type="InterPro" id="IPR000212">
    <property type="entry name" value="DNA_helicase_UvrD/REP"/>
</dbReference>
<organism evidence="1">
    <name type="scientific">Salmonella enterica subsp. houtenae serovar 16:z4,z32:-</name>
    <dbReference type="NCBI Taxonomy" id="1307497"/>
    <lineage>
        <taxon>Bacteria</taxon>
        <taxon>Pseudomonadati</taxon>
        <taxon>Pseudomonadota</taxon>
        <taxon>Gammaproteobacteria</taxon>
        <taxon>Enterobacterales</taxon>
        <taxon>Enterobacteriaceae</taxon>
        <taxon>Salmonella</taxon>
    </lineage>
</organism>
<dbReference type="GO" id="GO:0005829">
    <property type="term" value="C:cytosol"/>
    <property type="evidence" value="ECO:0007669"/>
    <property type="project" value="TreeGrafter"/>
</dbReference>
<reference evidence="1" key="1">
    <citation type="journal article" date="2018" name="Genome Biol.">
        <title>SKESA: strategic k-mer extension for scrupulous assemblies.</title>
        <authorList>
            <person name="Souvorov A."/>
            <person name="Agarwala R."/>
            <person name="Lipman D.J."/>
        </authorList>
    </citation>
    <scope>NUCLEOTIDE SEQUENCE</scope>
    <source>
        <strain evidence="1">287-86</strain>
    </source>
</reference>